<dbReference type="EMBL" id="KZ992570">
    <property type="protein sequence ID" value="RKP08775.1"/>
    <property type="molecule type" value="Genomic_DNA"/>
</dbReference>
<keyword evidence="5" id="KW-1185">Reference proteome</keyword>
<dbReference type="Gene3D" id="1.25.40.10">
    <property type="entry name" value="Tetratricopeptide repeat domain"/>
    <property type="match status" value="1"/>
</dbReference>
<dbReference type="Proteomes" id="UP000271241">
    <property type="component" value="Unassembled WGS sequence"/>
</dbReference>
<gene>
    <name evidence="4" type="ORF">THASP1DRAFT_29421</name>
    <name evidence="3" type="ORF">THASP1DRAFT_31667</name>
</gene>
<dbReference type="InterPro" id="IPR002885">
    <property type="entry name" value="PPR_rpt"/>
</dbReference>
<feature type="transmembrane region" description="Helical" evidence="2">
    <location>
        <begin position="123"/>
        <end position="145"/>
    </location>
</feature>
<accession>A0A4P9XL59</accession>
<dbReference type="InterPro" id="IPR011990">
    <property type="entry name" value="TPR-like_helical_dom_sf"/>
</dbReference>
<evidence type="ECO:0000313" key="4">
    <source>
        <dbReference type="EMBL" id="RKP08775.1"/>
    </source>
</evidence>
<evidence type="ECO:0000256" key="1">
    <source>
        <dbReference type="PROSITE-ProRule" id="PRU00708"/>
    </source>
</evidence>
<reference evidence="3" key="2">
    <citation type="submission" date="2018-07" db="EMBL/GenBank/DDBJ databases">
        <title>Leveraging single-cell genomics to expand the Fungal Tree of Life.</title>
        <authorList>
            <consortium name="DOE Joint Genome Institute"/>
            <person name="Ahrendt S.R."/>
            <person name="Quandt C.A."/>
            <person name="Ciobanu D."/>
            <person name="Clum A."/>
            <person name="Salamov A."/>
            <person name="Andreopoulos B."/>
            <person name="Cheng J.-F."/>
            <person name="Woyke T."/>
            <person name="Pelin A."/>
            <person name="Henrissat B."/>
            <person name="Reynolds N."/>
            <person name="Benny G.L."/>
            <person name="Smith M.E."/>
            <person name="James T.Y."/>
            <person name="Grigoriev I.V."/>
        </authorList>
    </citation>
    <scope>NUCLEOTIDE SEQUENCE</scope>
    <source>
        <strain evidence="3">RSA 1356</strain>
    </source>
</reference>
<organism evidence="3 5">
    <name type="scientific">Thamnocephalis sphaerospora</name>
    <dbReference type="NCBI Taxonomy" id="78915"/>
    <lineage>
        <taxon>Eukaryota</taxon>
        <taxon>Fungi</taxon>
        <taxon>Fungi incertae sedis</taxon>
        <taxon>Zoopagomycota</taxon>
        <taxon>Zoopagomycotina</taxon>
        <taxon>Zoopagomycetes</taxon>
        <taxon>Zoopagales</taxon>
        <taxon>Sigmoideomycetaceae</taxon>
        <taxon>Thamnocephalis</taxon>
    </lineage>
</organism>
<feature type="repeat" description="PPR" evidence="1">
    <location>
        <begin position="44"/>
        <end position="78"/>
    </location>
</feature>
<evidence type="ECO:0000256" key="2">
    <source>
        <dbReference type="SAM" id="Phobius"/>
    </source>
</evidence>
<feature type="transmembrane region" description="Helical" evidence="2">
    <location>
        <begin position="151"/>
        <end position="173"/>
    </location>
</feature>
<keyword evidence="2" id="KW-0812">Transmembrane</keyword>
<keyword evidence="2" id="KW-1133">Transmembrane helix</keyword>
<evidence type="ECO:0000313" key="5">
    <source>
        <dbReference type="Proteomes" id="UP000271241"/>
    </source>
</evidence>
<protein>
    <recommendedName>
        <fullName evidence="6">Pentacotripeptide-repeat region of PRORP domain-containing protein</fullName>
    </recommendedName>
</protein>
<evidence type="ECO:0000313" key="3">
    <source>
        <dbReference type="EMBL" id="RKP06522.1"/>
    </source>
</evidence>
<dbReference type="EMBL" id="KZ992866">
    <property type="protein sequence ID" value="RKP06522.1"/>
    <property type="molecule type" value="Genomic_DNA"/>
</dbReference>
<keyword evidence="2" id="KW-0472">Membrane</keyword>
<dbReference type="PROSITE" id="PS51375">
    <property type="entry name" value="PPR"/>
    <property type="match status" value="1"/>
</dbReference>
<sequence>MEKAEVPVSTRSRVAANTSNAARMRAQLLEVVRDIHKHLDLSGSLGSYGALLAAYADCGTSVDVCKVLAQMQAAGCWPDLANYEVVVRVYAREGALPEALAAIHQAKGQLAGRLRVERWLRGALWIGGGMLFIKWAGMAAASILGPEARSVVWIGAGVLTMTLAARVIAGFWVHPDALRTRQSGNATLTTTITASAITPNHAGDSLLLLSAHDIDDYLQTVAANSLLQHWDTAMAHQVCGALEASDSVQRWLTDGATQHGTPIWLQRLCDGLLPQRSADAWEVSRMAGNKAGQPLLSPDTLLALLDALRVAGDVHRAQEAAKLAALLDVPVPDATRSWIDQQSKHSSLTTALLQAQAKLPTKRQKLRQIKKSHGDKH</sequence>
<evidence type="ECO:0008006" key="6">
    <source>
        <dbReference type="Google" id="ProtNLM"/>
    </source>
</evidence>
<name>A0A4P9XL59_9FUNG</name>
<reference evidence="5" key="1">
    <citation type="journal article" date="2018" name="Nat. Microbiol.">
        <title>Leveraging single-cell genomics to expand the fungal tree of life.</title>
        <authorList>
            <person name="Ahrendt S.R."/>
            <person name="Quandt C.A."/>
            <person name="Ciobanu D."/>
            <person name="Clum A."/>
            <person name="Salamov A."/>
            <person name="Andreopoulos B."/>
            <person name="Cheng J.F."/>
            <person name="Woyke T."/>
            <person name="Pelin A."/>
            <person name="Henrissat B."/>
            <person name="Reynolds N.K."/>
            <person name="Benny G.L."/>
            <person name="Smith M.E."/>
            <person name="James T.Y."/>
            <person name="Grigoriev I.V."/>
        </authorList>
    </citation>
    <scope>NUCLEOTIDE SEQUENCE [LARGE SCALE GENOMIC DNA]</scope>
    <source>
        <strain evidence="5">RSA 1356</strain>
    </source>
</reference>
<dbReference type="OrthoDB" id="185373at2759"/>
<proteinExistence type="predicted"/>
<dbReference type="AlphaFoldDB" id="A0A4P9XL59"/>